<dbReference type="Gene3D" id="3.10.180.10">
    <property type="entry name" value="2,3-Dihydroxybiphenyl 1,2-Dioxygenase, domain 1"/>
    <property type="match status" value="1"/>
</dbReference>
<evidence type="ECO:0000313" key="3">
    <source>
        <dbReference type="Proteomes" id="UP001617427"/>
    </source>
</evidence>
<protein>
    <submittedName>
        <fullName evidence="2">VOC family protein</fullName>
    </submittedName>
</protein>
<reference evidence="2 3" key="1">
    <citation type="submission" date="2024-10" db="EMBL/GenBank/DDBJ databases">
        <title>The Natural Products Discovery Center: Release of the First 8490 Sequenced Strains for Exploring Actinobacteria Biosynthetic Diversity.</title>
        <authorList>
            <person name="Kalkreuter E."/>
            <person name="Kautsar S.A."/>
            <person name="Yang D."/>
            <person name="Bader C.D."/>
            <person name="Teijaro C.N."/>
            <person name="Fluegel L."/>
            <person name="Davis C.M."/>
            <person name="Simpson J.R."/>
            <person name="Lauterbach L."/>
            <person name="Steele A.D."/>
            <person name="Gui C."/>
            <person name="Meng S."/>
            <person name="Li G."/>
            <person name="Viehrig K."/>
            <person name="Ye F."/>
            <person name="Su P."/>
            <person name="Kiefer A.F."/>
            <person name="Nichols A."/>
            <person name="Cepeda A.J."/>
            <person name="Yan W."/>
            <person name="Fan B."/>
            <person name="Jiang Y."/>
            <person name="Adhikari A."/>
            <person name="Zheng C.-J."/>
            <person name="Schuster L."/>
            <person name="Cowan T.M."/>
            <person name="Smanski M.J."/>
            <person name="Chevrette M.G."/>
            <person name="De Carvalho L.P.S."/>
            <person name="Shen B."/>
        </authorList>
    </citation>
    <scope>NUCLEOTIDE SEQUENCE [LARGE SCALE GENOMIC DNA]</scope>
    <source>
        <strain evidence="2 3">NPDC087045</strain>
    </source>
</reference>
<accession>A0ABW8EUR8</accession>
<proteinExistence type="predicted"/>
<dbReference type="EMBL" id="JBIUZV010000001">
    <property type="protein sequence ID" value="MFJ3044589.1"/>
    <property type="molecule type" value="Genomic_DNA"/>
</dbReference>
<gene>
    <name evidence="2" type="ORF">ACIPEN_02050</name>
</gene>
<feature type="domain" description="Glyoxalase-like" evidence="1">
    <location>
        <begin position="11"/>
        <end position="184"/>
    </location>
</feature>
<evidence type="ECO:0000259" key="1">
    <source>
        <dbReference type="Pfam" id="PF13468"/>
    </source>
</evidence>
<name>A0ABW8EUR8_9BURK</name>
<keyword evidence="3" id="KW-1185">Reference proteome</keyword>
<dbReference type="InterPro" id="IPR029068">
    <property type="entry name" value="Glyas_Bleomycin-R_OHBP_Dase"/>
</dbReference>
<organism evidence="2 3">
    <name type="scientific">Herbaspirillum chlorophenolicum</name>
    <dbReference type="NCBI Taxonomy" id="211589"/>
    <lineage>
        <taxon>Bacteria</taxon>
        <taxon>Pseudomonadati</taxon>
        <taxon>Pseudomonadota</taxon>
        <taxon>Betaproteobacteria</taxon>
        <taxon>Burkholderiales</taxon>
        <taxon>Oxalobacteraceae</taxon>
        <taxon>Herbaspirillum</taxon>
    </lineage>
</organism>
<dbReference type="InterPro" id="IPR025870">
    <property type="entry name" value="Glyoxalase-like_dom"/>
</dbReference>
<evidence type="ECO:0000313" key="2">
    <source>
        <dbReference type="EMBL" id="MFJ3044589.1"/>
    </source>
</evidence>
<comment type="caution">
    <text evidence="2">The sequence shown here is derived from an EMBL/GenBank/DDBJ whole genome shotgun (WGS) entry which is preliminary data.</text>
</comment>
<dbReference type="Proteomes" id="UP001617427">
    <property type="component" value="Unassembled WGS sequence"/>
</dbReference>
<dbReference type="RefSeq" id="WP_402698131.1">
    <property type="nucleotide sequence ID" value="NZ_JBIUZV010000001.1"/>
</dbReference>
<dbReference type="Pfam" id="PF13468">
    <property type="entry name" value="Glyoxalase_3"/>
    <property type="match status" value="1"/>
</dbReference>
<sequence>MTTSALRTEPDHLVVTAASLAQGMDWVEQKLGLSMAPRIGGEHVRLGTHNALMSLGPGFYLEVIAVDPLAPAPSRPRWFGLDTQEDHASPRLAHWVARTGDIHAALQASPLKPGIVEEMSRGALHWLITIAADGRLQCDGLLPSLIQWQSQPHPATALPDLGCRLVTLEGRHPQAGALSASLHAIGLDDQRIVLHEAKVAALSAVIMTPHGIRVLG</sequence>